<feature type="region of interest" description="Disordered" evidence="1">
    <location>
        <begin position="29"/>
        <end position="66"/>
    </location>
</feature>
<sequence>MLTGPAFTNRQAAAFTVLRPAFPSCGQVQDKRSSVRTSGQRSRCCGQRSHGGLSVQDKRQRSHPTVRPRSLQAAAFTSCAACLQTSVPSVHEGCRAKSVHDKRQRVSRTSGQRSQPAPSVQDKRPAFTGCGQRSGQAASVHWAAASVHSLRPASSTPRLPATACPDAARHAGMLPWASGSVRGRSRGHAPGPVLGTRGHASAIHRGRFGGLPRDSGHALGMHRGRFGAMCGTRGHAPGPF</sequence>
<feature type="region of interest" description="Disordered" evidence="1">
    <location>
        <begin position="93"/>
        <end position="134"/>
    </location>
</feature>
<dbReference type="Proteomes" id="UP001153076">
    <property type="component" value="Unassembled WGS sequence"/>
</dbReference>
<gene>
    <name evidence="2" type="ORF">Cgig2_009746</name>
</gene>
<proteinExistence type="predicted"/>
<evidence type="ECO:0000313" key="3">
    <source>
        <dbReference type="Proteomes" id="UP001153076"/>
    </source>
</evidence>
<protein>
    <submittedName>
        <fullName evidence="2">Uncharacterized protein</fullName>
    </submittedName>
</protein>
<accession>A0A9Q1GHV4</accession>
<dbReference type="AlphaFoldDB" id="A0A9Q1GHV4"/>
<evidence type="ECO:0000313" key="2">
    <source>
        <dbReference type="EMBL" id="KAJ8419514.1"/>
    </source>
</evidence>
<reference evidence="2" key="1">
    <citation type="submission" date="2022-04" db="EMBL/GenBank/DDBJ databases">
        <title>Carnegiea gigantea Genome sequencing and assembly v2.</title>
        <authorList>
            <person name="Copetti D."/>
            <person name="Sanderson M.J."/>
            <person name="Burquez A."/>
            <person name="Wojciechowski M.F."/>
        </authorList>
    </citation>
    <scope>NUCLEOTIDE SEQUENCE</scope>
    <source>
        <strain evidence="2">SGP5-SGP5p</strain>
        <tissue evidence="2">Aerial part</tissue>
    </source>
</reference>
<feature type="region of interest" description="Disordered" evidence="1">
    <location>
        <begin position="177"/>
        <end position="216"/>
    </location>
</feature>
<feature type="compositionally biased region" description="Polar residues" evidence="1">
    <location>
        <begin position="107"/>
        <end position="118"/>
    </location>
</feature>
<dbReference type="EMBL" id="JAKOGI010004997">
    <property type="protein sequence ID" value="KAJ8419514.1"/>
    <property type="molecule type" value="Genomic_DNA"/>
</dbReference>
<name>A0A9Q1GHV4_9CARY</name>
<organism evidence="2 3">
    <name type="scientific">Carnegiea gigantea</name>
    <dbReference type="NCBI Taxonomy" id="171969"/>
    <lineage>
        <taxon>Eukaryota</taxon>
        <taxon>Viridiplantae</taxon>
        <taxon>Streptophyta</taxon>
        <taxon>Embryophyta</taxon>
        <taxon>Tracheophyta</taxon>
        <taxon>Spermatophyta</taxon>
        <taxon>Magnoliopsida</taxon>
        <taxon>eudicotyledons</taxon>
        <taxon>Gunneridae</taxon>
        <taxon>Pentapetalae</taxon>
        <taxon>Caryophyllales</taxon>
        <taxon>Cactineae</taxon>
        <taxon>Cactaceae</taxon>
        <taxon>Cactoideae</taxon>
        <taxon>Echinocereeae</taxon>
        <taxon>Carnegiea</taxon>
    </lineage>
</organism>
<keyword evidence="3" id="KW-1185">Reference proteome</keyword>
<evidence type="ECO:0000256" key="1">
    <source>
        <dbReference type="SAM" id="MobiDB-lite"/>
    </source>
</evidence>
<comment type="caution">
    <text evidence="2">The sequence shown here is derived from an EMBL/GenBank/DDBJ whole genome shotgun (WGS) entry which is preliminary data.</text>
</comment>